<protein>
    <recommendedName>
        <fullName evidence="3">Acetoacetate decarboxylase</fullName>
    </recommendedName>
</protein>
<sequence>MADLQVALAPWDLKGRSWVFPVSFPAGWSTPYQADVLSSGGEFIGGLGLVQVISYSDSPVDDELIYVPGRWKYADGTKAFRITQIYVSSKASTTNGRKNWNIPKQVASFDIKTAADGTTTISVSHPGVSTPFFKASVKSIPIISALSIYSNTSIVGKYFMLVQPPLPAGEAPEEVATSQWATLVPVIKGPVSLRRMTPALAGKVGDGVGFPAVTPWSFAFCMEKLDMEFGIATMQDAV</sequence>
<proteinExistence type="predicted"/>
<dbReference type="SUPFAM" id="SSF160104">
    <property type="entry name" value="Acetoacetate decarboxylase-like"/>
    <property type="match status" value="1"/>
</dbReference>
<dbReference type="PANTHER" id="PTHR40518:SF1">
    <property type="entry name" value="ACETOACETATE DECARBOXYLASE"/>
    <property type="match status" value="1"/>
</dbReference>
<accession>A0AAD7DHU8</accession>
<name>A0AAD7DHU8_MYCRO</name>
<evidence type="ECO:0008006" key="3">
    <source>
        <dbReference type="Google" id="ProtNLM"/>
    </source>
</evidence>
<gene>
    <name evidence="1" type="ORF">B0H17DRAFT_1063064</name>
</gene>
<dbReference type="AlphaFoldDB" id="A0AAD7DHU8"/>
<keyword evidence="2" id="KW-1185">Reference proteome</keyword>
<evidence type="ECO:0000313" key="2">
    <source>
        <dbReference type="Proteomes" id="UP001221757"/>
    </source>
</evidence>
<dbReference type="EMBL" id="JARKIE010000057">
    <property type="protein sequence ID" value="KAJ7691619.1"/>
    <property type="molecule type" value="Genomic_DNA"/>
</dbReference>
<dbReference type="Proteomes" id="UP001221757">
    <property type="component" value="Unassembled WGS sequence"/>
</dbReference>
<reference evidence="1" key="1">
    <citation type="submission" date="2023-03" db="EMBL/GenBank/DDBJ databases">
        <title>Massive genome expansion in bonnet fungi (Mycena s.s.) driven by repeated elements and novel gene families across ecological guilds.</title>
        <authorList>
            <consortium name="Lawrence Berkeley National Laboratory"/>
            <person name="Harder C.B."/>
            <person name="Miyauchi S."/>
            <person name="Viragh M."/>
            <person name="Kuo A."/>
            <person name="Thoen E."/>
            <person name="Andreopoulos B."/>
            <person name="Lu D."/>
            <person name="Skrede I."/>
            <person name="Drula E."/>
            <person name="Henrissat B."/>
            <person name="Morin E."/>
            <person name="Kohler A."/>
            <person name="Barry K."/>
            <person name="LaButti K."/>
            <person name="Morin E."/>
            <person name="Salamov A."/>
            <person name="Lipzen A."/>
            <person name="Mereny Z."/>
            <person name="Hegedus B."/>
            <person name="Baldrian P."/>
            <person name="Stursova M."/>
            <person name="Weitz H."/>
            <person name="Taylor A."/>
            <person name="Grigoriev I.V."/>
            <person name="Nagy L.G."/>
            <person name="Martin F."/>
            <person name="Kauserud H."/>
        </authorList>
    </citation>
    <scope>NUCLEOTIDE SEQUENCE</scope>
    <source>
        <strain evidence="1">CBHHK067</strain>
    </source>
</reference>
<dbReference type="InterPro" id="IPR023375">
    <property type="entry name" value="ADC_dom_sf"/>
</dbReference>
<dbReference type="Gene3D" id="2.40.400.10">
    <property type="entry name" value="Acetoacetate decarboxylase-like"/>
    <property type="match status" value="1"/>
</dbReference>
<organism evidence="1 2">
    <name type="scientific">Mycena rosella</name>
    <name type="common">Pink bonnet</name>
    <name type="synonym">Agaricus rosellus</name>
    <dbReference type="NCBI Taxonomy" id="1033263"/>
    <lineage>
        <taxon>Eukaryota</taxon>
        <taxon>Fungi</taxon>
        <taxon>Dikarya</taxon>
        <taxon>Basidiomycota</taxon>
        <taxon>Agaricomycotina</taxon>
        <taxon>Agaricomycetes</taxon>
        <taxon>Agaricomycetidae</taxon>
        <taxon>Agaricales</taxon>
        <taxon>Marasmiineae</taxon>
        <taxon>Mycenaceae</taxon>
        <taxon>Mycena</taxon>
    </lineage>
</organism>
<comment type="caution">
    <text evidence="1">The sequence shown here is derived from an EMBL/GenBank/DDBJ whole genome shotgun (WGS) entry which is preliminary data.</text>
</comment>
<dbReference type="PANTHER" id="PTHR40518">
    <property type="entry name" value="ACETOACETATE DECARBOXYLASE"/>
    <property type="match status" value="1"/>
</dbReference>
<evidence type="ECO:0000313" key="1">
    <source>
        <dbReference type="EMBL" id="KAJ7691619.1"/>
    </source>
</evidence>